<dbReference type="PRINTS" id="PR00368">
    <property type="entry name" value="FADPNR"/>
</dbReference>
<evidence type="ECO:0000313" key="10">
    <source>
        <dbReference type="Proteomes" id="UP000538955"/>
    </source>
</evidence>
<evidence type="ECO:0000259" key="7">
    <source>
        <dbReference type="Pfam" id="PF07992"/>
    </source>
</evidence>
<feature type="binding site" evidence="6">
    <location>
        <position position="118"/>
    </location>
    <ligand>
        <name>FAD</name>
        <dbReference type="ChEBI" id="CHEBI:57692"/>
    </ligand>
</feature>
<gene>
    <name evidence="9" type="ORF">HHM13_10880</name>
    <name evidence="8" type="ORF">HHM24_10950</name>
</gene>
<evidence type="ECO:0000313" key="11">
    <source>
        <dbReference type="Proteomes" id="UP000550736"/>
    </source>
</evidence>
<evidence type="ECO:0000256" key="6">
    <source>
        <dbReference type="HAMAP-Rule" id="MF_01685"/>
    </source>
</evidence>
<evidence type="ECO:0000256" key="2">
    <source>
        <dbReference type="ARBA" id="ARBA00022630"/>
    </source>
</evidence>
<dbReference type="InterPro" id="IPR022890">
    <property type="entry name" value="Fd--NADP_Rdtase_type_2"/>
</dbReference>
<evidence type="ECO:0000256" key="5">
    <source>
        <dbReference type="ARBA" id="ARBA00023002"/>
    </source>
</evidence>
<accession>A0A7X9ZK17</accession>
<dbReference type="EC" id="1.18.1.2" evidence="6"/>
<dbReference type="HAMAP" id="MF_01685">
    <property type="entry name" value="FENR2"/>
    <property type="match status" value="1"/>
</dbReference>
<name>A0A7X9ZK17_STACP</name>
<evidence type="ECO:0000313" key="8">
    <source>
        <dbReference type="EMBL" id="NMK55234.1"/>
    </source>
</evidence>
<comment type="caution">
    <text evidence="9">The sequence shown here is derived from an EMBL/GenBank/DDBJ whole genome shotgun (WGS) entry which is preliminary data.</text>
</comment>
<evidence type="ECO:0000313" key="9">
    <source>
        <dbReference type="EMBL" id="NMK98564.1"/>
    </source>
</evidence>
<dbReference type="PRINTS" id="PR00469">
    <property type="entry name" value="PNDRDTASEII"/>
</dbReference>
<dbReference type="InterPro" id="IPR023753">
    <property type="entry name" value="FAD/NAD-binding_dom"/>
</dbReference>
<dbReference type="RefSeq" id="WP_002432574.1">
    <property type="nucleotide sequence ID" value="NZ_CBCPJN010000002.1"/>
</dbReference>
<dbReference type="SUPFAM" id="SSF51905">
    <property type="entry name" value="FAD/NAD(P)-binding domain"/>
    <property type="match status" value="1"/>
</dbReference>
<dbReference type="Proteomes" id="UP000538955">
    <property type="component" value="Unassembled WGS sequence"/>
</dbReference>
<dbReference type="AlphaFoldDB" id="A0A7X9ZK17"/>
<sequence>MEDVTIIGGGPAGLFASFYSGLRGMSVRIIDVQDKLGGKMQIYPEKIIWDIGGVAPKPCYQIIEDMIEQGLHFNPKVNLNERVTDIRKVSERHFEIETSEGHIYESKAVIFAIGGGIINPKPLDIKGAERYQLTNLHYVVQSFSKFRDKDVLISGGGNTALDWARDIAKIAKSVTVIYRKSETSGYEAMNGILKELGVQLLPNTKIKQLIGNDNDTRIHQVKLENVESGKIETQAFDEVIISHGFDHENPLLKDCTSQFELYDEYRVKGFGNTTTSVEGIYACGDIVHHDAKVHLIASAFSDAGNAANLAKTYIEPHAATEGYVSSHNDIFKESNKDIVNQYLY</sequence>
<comment type="cofactor">
    <cofactor evidence="6">
        <name>FAD</name>
        <dbReference type="ChEBI" id="CHEBI:57692"/>
    </cofactor>
    <text evidence="6">Binds 1 FAD per subunit.</text>
</comment>
<dbReference type="Gene3D" id="3.50.50.60">
    <property type="entry name" value="FAD/NAD(P)-binding domain"/>
    <property type="match status" value="2"/>
</dbReference>
<keyword evidence="2 6" id="KW-0285">Flavoprotein</keyword>
<keyword evidence="4 6" id="KW-0521">NADP</keyword>
<comment type="subunit">
    <text evidence="1 6">Homodimer.</text>
</comment>
<dbReference type="Pfam" id="PF07992">
    <property type="entry name" value="Pyr_redox_2"/>
    <property type="match status" value="1"/>
</dbReference>
<feature type="binding site" evidence="6">
    <location>
        <position position="43"/>
    </location>
    <ligand>
        <name>FAD</name>
        <dbReference type="ChEBI" id="CHEBI:57692"/>
    </ligand>
</feature>
<dbReference type="Proteomes" id="UP000550736">
    <property type="component" value="Unassembled WGS sequence"/>
</dbReference>
<comment type="similarity">
    <text evidence="6">Belongs to the ferredoxin--NADP reductase type 2 family.</text>
</comment>
<dbReference type="EMBL" id="JABBLX010000044">
    <property type="protein sequence ID" value="NMK98564.1"/>
    <property type="molecule type" value="Genomic_DNA"/>
</dbReference>
<organism evidence="9 11">
    <name type="scientific">Staphylococcus capitis</name>
    <dbReference type="NCBI Taxonomy" id="29388"/>
    <lineage>
        <taxon>Bacteria</taxon>
        <taxon>Bacillati</taxon>
        <taxon>Bacillota</taxon>
        <taxon>Bacilli</taxon>
        <taxon>Bacillales</taxon>
        <taxon>Staphylococcaceae</taxon>
        <taxon>Staphylococcus</taxon>
    </lineage>
</organism>
<proteinExistence type="inferred from homology"/>
<feature type="domain" description="FAD/NAD(P)-binding" evidence="7">
    <location>
        <begin position="3"/>
        <end position="296"/>
    </location>
</feature>
<feature type="binding site" evidence="6">
    <location>
        <position position="83"/>
    </location>
    <ligand>
        <name>FAD</name>
        <dbReference type="ChEBI" id="CHEBI:57692"/>
    </ligand>
</feature>
<dbReference type="GO" id="GO:0050660">
    <property type="term" value="F:flavin adenine dinucleotide binding"/>
    <property type="evidence" value="ECO:0007669"/>
    <property type="project" value="UniProtKB-UniRule"/>
</dbReference>
<comment type="caution">
    <text evidence="6">Lacks conserved residue(s) required for the propagation of feature annotation.</text>
</comment>
<dbReference type="GO" id="GO:0050661">
    <property type="term" value="F:NADP binding"/>
    <property type="evidence" value="ECO:0007669"/>
    <property type="project" value="UniProtKB-UniRule"/>
</dbReference>
<evidence type="ECO:0000256" key="4">
    <source>
        <dbReference type="ARBA" id="ARBA00022857"/>
    </source>
</evidence>
<feature type="binding site" evidence="6">
    <location>
        <position position="285"/>
    </location>
    <ligand>
        <name>FAD</name>
        <dbReference type="ChEBI" id="CHEBI:57692"/>
    </ligand>
</feature>
<evidence type="ECO:0000256" key="1">
    <source>
        <dbReference type="ARBA" id="ARBA00011738"/>
    </source>
</evidence>
<feature type="binding site" evidence="6">
    <location>
        <position position="326"/>
    </location>
    <ligand>
        <name>FAD</name>
        <dbReference type="ChEBI" id="CHEBI:57692"/>
    </ligand>
</feature>
<feature type="binding site" evidence="6">
    <location>
        <position position="31"/>
    </location>
    <ligand>
        <name>FAD</name>
        <dbReference type="ChEBI" id="CHEBI:57692"/>
    </ligand>
</feature>
<dbReference type="InterPro" id="IPR050097">
    <property type="entry name" value="Ferredoxin-NADP_redctase_2"/>
</dbReference>
<dbReference type="EMBL" id="JABBMI010000080">
    <property type="protein sequence ID" value="NMK55234.1"/>
    <property type="molecule type" value="Genomic_DNA"/>
</dbReference>
<feature type="binding site" evidence="6">
    <location>
        <position position="39"/>
    </location>
    <ligand>
        <name>FAD</name>
        <dbReference type="ChEBI" id="CHEBI:57692"/>
    </ligand>
</feature>
<keyword evidence="3 6" id="KW-0274">FAD</keyword>
<dbReference type="PANTHER" id="PTHR48105">
    <property type="entry name" value="THIOREDOXIN REDUCTASE 1-RELATED-RELATED"/>
    <property type="match status" value="1"/>
</dbReference>
<keyword evidence="5 6" id="KW-0560">Oxidoreductase</keyword>
<protein>
    <recommendedName>
        <fullName evidence="6">Ferredoxin--NADP reductase</fullName>
        <shortName evidence="6">FNR</shortName>
        <shortName evidence="6">Fd-NADP(+) reductase</shortName>
        <ecNumber evidence="6">1.18.1.2</ecNumber>
    </recommendedName>
</protein>
<keyword evidence="10" id="KW-1185">Reference proteome</keyword>
<comment type="catalytic activity">
    <reaction evidence="6">
        <text>2 reduced [2Fe-2S]-[ferredoxin] + NADP(+) + H(+) = 2 oxidized [2Fe-2S]-[ferredoxin] + NADPH</text>
        <dbReference type="Rhea" id="RHEA:20125"/>
        <dbReference type="Rhea" id="RHEA-COMP:10000"/>
        <dbReference type="Rhea" id="RHEA-COMP:10001"/>
        <dbReference type="ChEBI" id="CHEBI:15378"/>
        <dbReference type="ChEBI" id="CHEBI:33737"/>
        <dbReference type="ChEBI" id="CHEBI:33738"/>
        <dbReference type="ChEBI" id="CHEBI:57783"/>
        <dbReference type="ChEBI" id="CHEBI:58349"/>
        <dbReference type="EC" id="1.18.1.2"/>
    </reaction>
</comment>
<reference evidence="10 11" key="1">
    <citation type="submission" date="2020-04" db="EMBL/GenBank/DDBJ databases">
        <title>The Epidemiology and Molecular Characteristics of Linezolid-Resistant Staphylococcus capitis in Huashan Hospital, Shanghai.</title>
        <authorList>
            <person name="Ding L."/>
            <person name="Li P."/>
            <person name="Yang Y."/>
            <person name="Lin D."/>
            <person name="Xu X."/>
        </authorList>
    </citation>
    <scope>NUCLEOTIDE SEQUENCE [LARGE SCALE GENOMIC DNA]</scope>
    <source>
        <strain evidence="9 11">12-86</strain>
        <strain evidence="8 10">17-84</strain>
    </source>
</reference>
<evidence type="ECO:0000256" key="3">
    <source>
        <dbReference type="ARBA" id="ARBA00022827"/>
    </source>
</evidence>
<dbReference type="InterPro" id="IPR036188">
    <property type="entry name" value="FAD/NAD-bd_sf"/>
</dbReference>
<dbReference type="GO" id="GO:0004324">
    <property type="term" value="F:ferredoxin-NADP+ reductase activity"/>
    <property type="evidence" value="ECO:0007669"/>
    <property type="project" value="UniProtKB-UniRule"/>
</dbReference>